<comment type="caution">
    <text evidence="1">The sequence shown here is derived from an EMBL/GenBank/DDBJ whole genome shotgun (WGS) entry which is preliminary data.</text>
</comment>
<evidence type="ECO:0000313" key="2">
    <source>
        <dbReference type="Proteomes" id="UP000017127"/>
    </source>
</evidence>
<protein>
    <submittedName>
        <fullName evidence="1">Uncharacterized protein</fullName>
    </submittedName>
</protein>
<accession>U7QNZ9</accession>
<evidence type="ECO:0000313" key="1">
    <source>
        <dbReference type="EMBL" id="ERT08126.1"/>
    </source>
</evidence>
<dbReference type="AlphaFoldDB" id="U7QNZ9"/>
<dbReference type="Proteomes" id="UP000017127">
    <property type="component" value="Unassembled WGS sequence"/>
</dbReference>
<keyword evidence="2" id="KW-1185">Reference proteome</keyword>
<reference evidence="1 2" key="1">
    <citation type="journal article" date="2013" name="Front. Microbiol.">
        <title>Comparative genomic analyses of the cyanobacterium, Lyngbya aestuarii BL J, a powerful hydrogen producer.</title>
        <authorList>
            <person name="Kothari A."/>
            <person name="Vaughn M."/>
            <person name="Garcia-Pichel F."/>
        </authorList>
    </citation>
    <scope>NUCLEOTIDE SEQUENCE [LARGE SCALE GENOMIC DNA]</scope>
    <source>
        <strain evidence="1 2">BL J</strain>
    </source>
</reference>
<organism evidence="1 2">
    <name type="scientific">Lyngbya aestuarii BL J</name>
    <dbReference type="NCBI Taxonomy" id="1348334"/>
    <lineage>
        <taxon>Bacteria</taxon>
        <taxon>Bacillati</taxon>
        <taxon>Cyanobacteriota</taxon>
        <taxon>Cyanophyceae</taxon>
        <taxon>Oscillatoriophycideae</taxon>
        <taxon>Oscillatoriales</taxon>
        <taxon>Microcoleaceae</taxon>
        <taxon>Lyngbya</taxon>
    </lineage>
</organism>
<gene>
    <name evidence="1" type="ORF">M595_1873</name>
</gene>
<dbReference type="EMBL" id="AUZM01000014">
    <property type="protein sequence ID" value="ERT08126.1"/>
    <property type="molecule type" value="Genomic_DNA"/>
</dbReference>
<proteinExistence type="predicted"/>
<dbReference type="OrthoDB" id="467106at2"/>
<dbReference type="RefSeq" id="WP_023065716.1">
    <property type="nucleotide sequence ID" value="NZ_AUZM01000014.1"/>
</dbReference>
<name>U7QNZ9_9CYAN</name>
<sequence length="92" mass="10690">MVQTAKGQRPVYLNDPQQDKLLGIIMALAGEVSVLRERLDTVERVLETKGILSTSEIETYQPDEKTSKNREQWRTEYLSRILRILEEEIDTI</sequence>